<feature type="non-terminal residue" evidence="1">
    <location>
        <position position="209"/>
    </location>
</feature>
<dbReference type="InterPro" id="IPR045857">
    <property type="entry name" value="O16G_dom_2"/>
</dbReference>
<sequence>VDPAVDLSSVFRPRALPLLSAEMTIDGEKLVWTTFSNDQIDLNYSDPSVLVEIIDLLLFYVERGARLIRLDAIGYAWKQIGTSSLNLPQAHSLVKIFRSVFNIAAPQVGLITETNVPHEENIRYFGEPSFDVEQTDIPLSGDEAQLVYQFSLAPLILHSFYSGDVSVLTKWVRTLSVPYQNSSFFNFIASHDGIGVMPAKGLLTDAEIE</sequence>
<accession>X1AHE6</accession>
<proteinExistence type="predicted"/>
<dbReference type="Gene3D" id="3.20.20.80">
    <property type="entry name" value="Glycosidases"/>
    <property type="match status" value="1"/>
</dbReference>
<dbReference type="Gene3D" id="3.90.400.10">
    <property type="entry name" value="Oligo-1,6-glucosidase, Domain 2"/>
    <property type="match status" value="1"/>
</dbReference>
<dbReference type="AlphaFoldDB" id="X1AHE6"/>
<dbReference type="SUPFAM" id="SSF51445">
    <property type="entry name" value="(Trans)glycosidases"/>
    <property type="match status" value="1"/>
</dbReference>
<organism evidence="1">
    <name type="scientific">marine sediment metagenome</name>
    <dbReference type="NCBI Taxonomy" id="412755"/>
    <lineage>
        <taxon>unclassified sequences</taxon>
        <taxon>metagenomes</taxon>
        <taxon>ecological metagenomes</taxon>
    </lineage>
</organism>
<comment type="caution">
    <text evidence="1">The sequence shown here is derived from an EMBL/GenBank/DDBJ whole genome shotgun (WGS) entry which is preliminary data.</text>
</comment>
<feature type="non-terminal residue" evidence="1">
    <location>
        <position position="1"/>
    </location>
</feature>
<gene>
    <name evidence="1" type="ORF">S01H4_28001</name>
</gene>
<protein>
    <recommendedName>
        <fullName evidence="2">Glycosyl hydrolase family 13 catalytic domain-containing protein</fullName>
    </recommendedName>
</protein>
<evidence type="ECO:0008006" key="2">
    <source>
        <dbReference type="Google" id="ProtNLM"/>
    </source>
</evidence>
<dbReference type="GO" id="GO:0005975">
    <property type="term" value="P:carbohydrate metabolic process"/>
    <property type="evidence" value="ECO:0007669"/>
    <property type="project" value="InterPro"/>
</dbReference>
<dbReference type="PANTHER" id="PTHR10357">
    <property type="entry name" value="ALPHA-AMYLASE FAMILY MEMBER"/>
    <property type="match status" value="1"/>
</dbReference>
<reference evidence="1" key="1">
    <citation type="journal article" date="2014" name="Front. Microbiol.">
        <title>High frequency of phylogenetically diverse reductive dehalogenase-homologous genes in deep subseafloor sedimentary metagenomes.</title>
        <authorList>
            <person name="Kawai M."/>
            <person name="Futagami T."/>
            <person name="Toyoda A."/>
            <person name="Takaki Y."/>
            <person name="Nishi S."/>
            <person name="Hori S."/>
            <person name="Arai W."/>
            <person name="Tsubouchi T."/>
            <person name="Morono Y."/>
            <person name="Uchiyama I."/>
            <person name="Ito T."/>
            <person name="Fujiyama A."/>
            <person name="Inagaki F."/>
            <person name="Takami H."/>
        </authorList>
    </citation>
    <scope>NUCLEOTIDE SEQUENCE</scope>
    <source>
        <strain evidence="1">Expedition CK06-06</strain>
    </source>
</reference>
<dbReference type="InterPro" id="IPR017853">
    <property type="entry name" value="GH"/>
</dbReference>
<name>X1AHE6_9ZZZZ</name>
<dbReference type="PANTHER" id="PTHR10357:SF214">
    <property type="entry name" value="GLUCOSYLGLYCERATE PHOSPHORYLASE"/>
    <property type="match status" value="1"/>
</dbReference>
<evidence type="ECO:0000313" key="1">
    <source>
        <dbReference type="EMBL" id="GAG81409.1"/>
    </source>
</evidence>
<dbReference type="EMBL" id="BART01013810">
    <property type="protein sequence ID" value="GAG81409.1"/>
    <property type="molecule type" value="Genomic_DNA"/>
</dbReference>